<proteinExistence type="predicted"/>
<dbReference type="SUPFAM" id="SSF58087">
    <property type="entry name" value="Variant surface glycoprotein (N-terminal domain)"/>
    <property type="match status" value="1"/>
</dbReference>
<evidence type="ECO:0000256" key="1">
    <source>
        <dbReference type="SAM" id="MobiDB-lite"/>
    </source>
</evidence>
<organism evidence="2">
    <name type="scientific">Trypanosoma brucei</name>
    <dbReference type="NCBI Taxonomy" id="5691"/>
    <lineage>
        <taxon>Eukaryota</taxon>
        <taxon>Discoba</taxon>
        <taxon>Euglenozoa</taxon>
        <taxon>Kinetoplastea</taxon>
        <taxon>Metakinetoplastina</taxon>
        <taxon>Trypanosomatida</taxon>
        <taxon>Trypanosomatidae</taxon>
        <taxon>Trypanosoma</taxon>
    </lineage>
</organism>
<feature type="compositionally biased region" description="Polar residues" evidence="1">
    <location>
        <begin position="163"/>
        <end position="182"/>
    </location>
</feature>
<sequence>MTETTIKMSKHKQGALFSPPGTVMPTAAGRFLPQLLFAALFTLMKISAQDTELDAAATKVAGPCDEAAYLSKLLKGWKGEIGEKLDAVKLHEEDALTWRLAAAENDDEVSSRNRIALALLSKTHARRARNTAADAKAKLEPAIATLTSRIAAVLAVSKAQPGTMKSRQAATKEPNPSETGGTSAACPITFTMNSTVTFCDLSKIFGTAADALTKDAAGKSHVKLLPDIFLTQWK</sequence>
<reference evidence="2" key="1">
    <citation type="submission" date="2016-12" db="EMBL/GenBank/DDBJ databases">
        <title>Extending the VSGnome of Trypanosoma brucei strain TREU927.</title>
        <authorList>
            <person name="Cross G.A."/>
        </authorList>
    </citation>
    <scope>NUCLEOTIDE SEQUENCE</scope>
    <source>
        <strain evidence="2">Tb927.99.2022</strain>
    </source>
</reference>
<accession>A0A1V0FYR7</accession>
<dbReference type="VEuPathDB" id="TriTrypDB:Tb427_000425800"/>
<name>A0A1V0FYR7_9TRYP</name>
<dbReference type="AlphaFoldDB" id="A0A1V0FYR7"/>
<evidence type="ECO:0000313" key="2">
    <source>
        <dbReference type="EMBL" id="ARB50903.1"/>
    </source>
</evidence>
<protein>
    <submittedName>
        <fullName evidence="2">Variant surface glycoprotein</fullName>
    </submittedName>
</protein>
<dbReference type="EMBL" id="KY404652">
    <property type="protein sequence ID" value="ARB50903.1"/>
    <property type="molecule type" value="Genomic_DNA"/>
</dbReference>
<feature type="region of interest" description="Disordered" evidence="1">
    <location>
        <begin position="162"/>
        <end position="184"/>
    </location>
</feature>